<protein>
    <submittedName>
        <fullName evidence="1">Uncharacterized protein</fullName>
    </submittedName>
</protein>
<organism evidence="1 2">
    <name type="scientific">Triangularia verruculosa</name>
    <dbReference type="NCBI Taxonomy" id="2587418"/>
    <lineage>
        <taxon>Eukaryota</taxon>
        <taxon>Fungi</taxon>
        <taxon>Dikarya</taxon>
        <taxon>Ascomycota</taxon>
        <taxon>Pezizomycotina</taxon>
        <taxon>Sordariomycetes</taxon>
        <taxon>Sordariomycetidae</taxon>
        <taxon>Sordariales</taxon>
        <taxon>Podosporaceae</taxon>
        <taxon>Triangularia</taxon>
    </lineage>
</organism>
<keyword evidence="2" id="KW-1185">Reference proteome</keyword>
<evidence type="ECO:0000313" key="2">
    <source>
        <dbReference type="Proteomes" id="UP001303160"/>
    </source>
</evidence>
<accession>A0AAN6X710</accession>
<evidence type="ECO:0000313" key="1">
    <source>
        <dbReference type="EMBL" id="KAK4195288.1"/>
    </source>
</evidence>
<dbReference type="EMBL" id="MU864018">
    <property type="protein sequence ID" value="KAK4195288.1"/>
    <property type="molecule type" value="Genomic_DNA"/>
</dbReference>
<name>A0AAN6X710_9PEZI</name>
<comment type="caution">
    <text evidence="1">The sequence shown here is derived from an EMBL/GenBank/DDBJ whole genome shotgun (WGS) entry which is preliminary data.</text>
</comment>
<dbReference type="Proteomes" id="UP001303160">
    <property type="component" value="Unassembled WGS sequence"/>
</dbReference>
<proteinExistence type="predicted"/>
<reference evidence="1" key="2">
    <citation type="submission" date="2023-05" db="EMBL/GenBank/DDBJ databases">
        <authorList>
            <consortium name="Lawrence Berkeley National Laboratory"/>
            <person name="Steindorff A."/>
            <person name="Hensen N."/>
            <person name="Bonometti L."/>
            <person name="Westerberg I."/>
            <person name="Brannstrom I.O."/>
            <person name="Guillou S."/>
            <person name="Cros-Aarteil S."/>
            <person name="Calhoun S."/>
            <person name="Haridas S."/>
            <person name="Kuo A."/>
            <person name="Mondo S."/>
            <person name="Pangilinan J."/>
            <person name="Riley R."/>
            <person name="Labutti K."/>
            <person name="Andreopoulos B."/>
            <person name="Lipzen A."/>
            <person name="Chen C."/>
            <person name="Yanf M."/>
            <person name="Daum C."/>
            <person name="Ng V."/>
            <person name="Clum A."/>
            <person name="Ohm R."/>
            <person name="Martin F."/>
            <person name="Silar P."/>
            <person name="Natvig D."/>
            <person name="Lalanne C."/>
            <person name="Gautier V."/>
            <person name="Ament-Velasquez S.L."/>
            <person name="Kruys A."/>
            <person name="Hutchinson M.I."/>
            <person name="Powell A.J."/>
            <person name="Barry K."/>
            <person name="Miller A.N."/>
            <person name="Grigoriev I.V."/>
            <person name="Debuchy R."/>
            <person name="Gladieux P."/>
            <person name="Thoren M.H."/>
            <person name="Johannesson H."/>
        </authorList>
    </citation>
    <scope>NUCLEOTIDE SEQUENCE</scope>
    <source>
        <strain evidence="1">CBS 315.58</strain>
    </source>
</reference>
<gene>
    <name evidence="1" type="ORF">QBC40DRAFT_259149</name>
</gene>
<dbReference type="AlphaFoldDB" id="A0AAN6X710"/>
<reference evidence="1" key="1">
    <citation type="journal article" date="2023" name="Mol. Phylogenet. Evol.">
        <title>Genome-scale phylogeny and comparative genomics of the fungal order Sordariales.</title>
        <authorList>
            <person name="Hensen N."/>
            <person name="Bonometti L."/>
            <person name="Westerberg I."/>
            <person name="Brannstrom I.O."/>
            <person name="Guillou S."/>
            <person name="Cros-Aarteil S."/>
            <person name="Calhoun S."/>
            <person name="Haridas S."/>
            <person name="Kuo A."/>
            <person name="Mondo S."/>
            <person name="Pangilinan J."/>
            <person name="Riley R."/>
            <person name="LaButti K."/>
            <person name="Andreopoulos B."/>
            <person name="Lipzen A."/>
            <person name="Chen C."/>
            <person name="Yan M."/>
            <person name="Daum C."/>
            <person name="Ng V."/>
            <person name="Clum A."/>
            <person name="Steindorff A."/>
            <person name="Ohm R.A."/>
            <person name="Martin F."/>
            <person name="Silar P."/>
            <person name="Natvig D.O."/>
            <person name="Lalanne C."/>
            <person name="Gautier V."/>
            <person name="Ament-Velasquez S.L."/>
            <person name="Kruys A."/>
            <person name="Hutchinson M.I."/>
            <person name="Powell A.J."/>
            <person name="Barry K."/>
            <person name="Miller A.N."/>
            <person name="Grigoriev I.V."/>
            <person name="Debuchy R."/>
            <person name="Gladieux P."/>
            <person name="Hiltunen Thoren M."/>
            <person name="Johannesson H."/>
        </authorList>
    </citation>
    <scope>NUCLEOTIDE SEQUENCE</scope>
    <source>
        <strain evidence="1">CBS 315.58</strain>
    </source>
</reference>
<sequence length="741" mass="81168">MASGQAVQTQWALDTTASGALAFAPKLVQVATSDNIQILALAACQLFGGTIAMSPATCGRIRRDVVPPSSNPVLTFAKVTVGWSRNDCATYFRDSEAGLRFLGLAAALATTMGALDAAKAISLMLRAVAKDSRHIPPTQHVKELLASLEPRLTRSLFAERVLGWHHMGLSQLNGNAPYESSHPSHEGIEKIVEAFRKLSRVGEASIKKARIQVAVEDNTPLLEPQGSNVDIFTASADDRRIVVTLEHDLPDGPEELIAAEDHPKLCLGMVTVSNYGYLLRQKWRIDEDSQQQGAGPALRAFASCVAYAAGRFLKQCRFTSDQADKGPYHNIGILEAQGVKGLEHCQTSPFHDPSGRTLARILTRLLYLHQPDHPIKIEDSEGAEITHITKHPLVADYFQSLRKTCECHDCRKTPLLASEISHYSRNCSKDTFLYNVSLLVADALAISLFESTGEQPDLLLRIDNRSELRNSPFQRAVLAVSTNSADGTFHTGGTRLVPTCEIESVIDWALALAGHGVEMSSPEYPKSSWAMSCFKGQAIYPVIFETCQVSKNGYLSLALLPGVLEFDGHRYSVIRGKKAEQLIPPMGTNKALSERKVDRPLNSHPDIRRLKWTVDAGDRILNLGVSLGPPAPSSFTHDPFRVISILANALVLERCSHDPSEPLEEPNSFCGYTSPTQPRPQPGTHTVSVVASDHAEYLRFYSLASIQGRADKRVDVVVRIDACLRCCLSVCRKVESKWLVS</sequence>